<gene>
    <name evidence="2" type="ORF">LCGC14_1391140</name>
</gene>
<evidence type="ECO:0000313" key="2">
    <source>
        <dbReference type="EMBL" id="KKM75348.1"/>
    </source>
</evidence>
<keyword evidence="1" id="KW-0175">Coiled coil</keyword>
<accession>A0A0F9K056</accession>
<comment type="caution">
    <text evidence="2">The sequence shown here is derived from an EMBL/GenBank/DDBJ whole genome shotgun (WGS) entry which is preliminary data.</text>
</comment>
<organism evidence="2">
    <name type="scientific">marine sediment metagenome</name>
    <dbReference type="NCBI Taxonomy" id="412755"/>
    <lineage>
        <taxon>unclassified sequences</taxon>
        <taxon>metagenomes</taxon>
        <taxon>ecological metagenomes</taxon>
    </lineage>
</organism>
<feature type="coiled-coil region" evidence="1">
    <location>
        <begin position="5"/>
        <end position="32"/>
    </location>
</feature>
<proteinExistence type="predicted"/>
<dbReference type="EMBL" id="LAZR01008992">
    <property type="protein sequence ID" value="KKM75348.1"/>
    <property type="molecule type" value="Genomic_DNA"/>
</dbReference>
<name>A0A0F9K056_9ZZZZ</name>
<reference evidence="2" key="1">
    <citation type="journal article" date="2015" name="Nature">
        <title>Complex archaea that bridge the gap between prokaryotes and eukaryotes.</title>
        <authorList>
            <person name="Spang A."/>
            <person name="Saw J.H."/>
            <person name="Jorgensen S.L."/>
            <person name="Zaremba-Niedzwiedzka K."/>
            <person name="Martijn J."/>
            <person name="Lind A.E."/>
            <person name="van Eijk R."/>
            <person name="Schleper C."/>
            <person name="Guy L."/>
            <person name="Ettema T.J."/>
        </authorList>
    </citation>
    <scope>NUCLEOTIDE SEQUENCE</scope>
</reference>
<protein>
    <submittedName>
        <fullName evidence="2">Uncharacterized protein</fullName>
    </submittedName>
</protein>
<dbReference type="AlphaFoldDB" id="A0A0F9K056"/>
<sequence>MIVSIRLLEFERDRYREALEALADKLNDLAGEHGNKQFNDLWGIAYDALDPIKLAVAAAERGLLMEVFE</sequence>
<evidence type="ECO:0000256" key="1">
    <source>
        <dbReference type="SAM" id="Coils"/>
    </source>
</evidence>